<evidence type="ECO:0000313" key="2">
    <source>
        <dbReference type="EMBL" id="CEP02684.1"/>
    </source>
</evidence>
<accession>A0A0G4J5P9</accession>
<proteinExistence type="predicted"/>
<protein>
    <recommendedName>
        <fullName evidence="6">Gamma-secretase subunit PEN-2</fullName>
    </recommendedName>
</protein>
<feature type="transmembrane region" description="Helical" evidence="1">
    <location>
        <begin position="33"/>
        <end position="51"/>
    </location>
</feature>
<evidence type="ECO:0000313" key="5">
    <source>
        <dbReference type="Proteomes" id="UP000290189"/>
    </source>
</evidence>
<evidence type="ECO:0000256" key="1">
    <source>
        <dbReference type="SAM" id="Phobius"/>
    </source>
</evidence>
<geneLocation type="mitochondrion" evidence="3"/>
<organism evidence="2 4">
    <name type="scientific">Plasmodiophora brassicae</name>
    <name type="common">Clubroot disease agent</name>
    <dbReference type="NCBI Taxonomy" id="37360"/>
    <lineage>
        <taxon>Eukaryota</taxon>
        <taxon>Sar</taxon>
        <taxon>Rhizaria</taxon>
        <taxon>Endomyxa</taxon>
        <taxon>Phytomyxea</taxon>
        <taxon>Plasmodiophorida</taxon>
        <taxon>Plasmodiophoridae</taxon>
        <taxon>Plasmodiophora</taxon>
    </lineage>
</organism>
<evidence type="ECO:0008006" key="6">
    <source>
        <dbReference type="Google" id="ProtNLM"/>
    </source>
</evidence>
<sequence>MEGADADNDVVVPVEADINTVRARQTAAASRKLLWSGVLVLPVVWCINIALHRRATTAAKYVTRSQVALAAFVAIWIAWLVTFYANLSSPWAQSLIIGT</sequence>
<reference evidence="3 5" key="2">
    <citation type="submission" date="2018-03" db="EMBL/GenBank/DDBJ databases">
        <authorList>
            <person name="Fogelqvist J."/>
        </authorList>
    </citation>
    <scope>NUCLEOTIDE SEQUENCE [LARGE SCALE GENOMIC DNA]</scope>
</reference>
<dbReference type="Proteomes" id="UP000039324">
    <property type="component" value="Unassembled WGS sequence"/>
</dbReference>
<evidence type="ECO:0000313" key="4">
    <source>
        <dbReference type="Proteomes" id="UP000039324"/>
    </source>
</evidence>
<keyword evidence="4" id="KW-1185">Reference proteome</keyword>
<keyword evidence="1" id="KW-1133">Transmembrane helix</keyword>
<dbReference type="EMBL" id="CDSF01000133">
    <property type="protein sequence ID" value="CEP02684.1"/>
    <property type="molecule type" value="Genomic_DNA"/>
</dbReference>
<gene>
    <name evidence="2" type="ORF">PBRA_002651</name>
    <name evidence="3" type="ORF">PLBR_LOCUS2024</name>
</gene>
<evidence type="ECO:0000313" key="3">
    <source>
        <dbReference type="EMBL" id="SPQ94809.1"/>
    </source>
</evidence>
<dbReference type="Pfam" id="PF10251">
    <property type="entry name" value="PEN-2"/>
    <property type="match status" value="1"/>
</dbReference>
<dbReference type="EMBL" id="OVEO01000003">
    <property type="protein sequence ID" value="SPQ94809.1"/>
    <property type="molecule type" value="Genomic_DNA"/>
</dbReference>
<dbReference type="AlphaFoldDB" id="A0A0G4J5P9"/>
<feature type="transmembrane region" description="Helical" evidence="1">
    <location>
        <begin position="67"/>
        <end position="85"/>
    </location>
</feature>
<keyword evidence="1" id="KW-0812">Transmembrane</keyword>
<keyword evidence="3" id="KW-0496">Mitochondrion</keyword>
<keyword evidence="1" id="KW-0472">Membrane</keyword>
<dbReference type="Proteomes" id="UP000290189">
    <property type="component" value="Unassembled WGS sequence"/>
</dbReference>
<name>A0A0G4J5P9_PLABS</name>
<dbReference type="InterPro" id="IPR019379">
    <property type="entry name" value="Gamma_Secretase_Asp_P_PEN2"/>
</dbReference>
<reference evidence="2 4" key="1">
    <citation type="submission" date="2015-02" db="EMBL/GenBank/DDBJ databases">
        <authorList>
            <person name="Chooi Y.-H."/>
        </authorList>
    </citation>
    <scope>NUCLEOTIDE SEQUENCE [LARGE SCALE GENOMIC DNA]</scope>
    <source>
        <strain evidence="2">E3</strain>
    </source>
</reference>